<dbReference type="EMBL" id="OIVN01006194">
    <property type="protein sequence ID" value="SPD27490.1"/>
    <property type="molecule type" value="Genomic_DNA"/>
</dbReference>
<proteinExistence type="inferred from homology"/>
<evidence type="ECO:0000256" key="2">
    <source>
        <dbReference type="SAM" id="MobiDB-lite"/>
    </source>
</evidence>
<feature type="compositionally biased region" description="Low complexity" evidence="2">
    <location>
        <begin position="395"/>
        <end position="406"/>
    </location>
</feature>
<evidence type="ECO:0000313" key="4">
    <source>
        <dbReference type="EMBL" id="SPD27490.1"/>
    </source>
</evidence>
<reference evidence="4" key="1">
    <citation type="submission" date="2018-02" db="EMBL/GenBank/DDBJ databases">
        <authorList>
            <person name="Cohen D.B."/>
            <person name="Kent A.D."/>
        </authorList>
    </citation>
    <scope>NUCLEOTIDE SEQUENCE</scope>
</reference>
<feature type="signal peptide" evidence="3">
    <location>
        <begin position="1"/>
        <end position="20"/>
    </location>
</feature>
<dbReference type="FunFam" id="3.30.70.1020:FF:000001">
    <property type="entry name" value="Alpha,alpha-trehalose-phosphate synthase [UDP-forming] 1"/>
    <property type="match status" value="1"/>
</dbReference>
<dbReference type="GO" id="GO:0005829">
    <property type="term" value="C:cytosol"/>
    <property type="evidence" value="ECO:0007669"/>
    <property type="project" value="TreeGrafter"/>
</dbReference>
<comment type="similarity">
    <text evidence="1">In the N-terminal section; belongs to the glycosyltransferase 20 family.</text>
</comment>
<dbReference type="PANTHER" id="PTHR10788:SF130">
    <property type="entry name" value="ALPHA,ALPHA-TREHALOSE-PHOSPHATE SYNTHASE [UDP-FORMING] 1"/>
    <property type="match status" value="1"/>
</dbReference>
<evidence type="ECO:0000256" key="3">
    <source>
        <dbReference type="SAM" id="SignalP"/>
    </source>
</evidence>
<dbReference type="PANTHER" id="PTHR10788">
    <property type="entry name" value="TREHALOSE-6-PHOSPHATE SYNTHASE"/>
    <property type="match status" value="1"/>
</dbReference>
<dbReference type="InterPro" id="IPR023214">
    <property type="entry name" value="HAD_sf"/>
</dbReference>
<dbReference type="InterPro" id="IPR036412">
    <property type="entry name" value="HAD-like_sf"/>
</dbReference>
<dbReference type="GO" id="GO:0004805">
    <property type="term" value="F:trehalose-phosphatase activity"/>
    <property type="evidence" value="ECO:0007669"/>
    <property type="project" value="TreeGrafter"/>
</dbReference>
<dbReference type="SUPFAM" id="SSF56784">
    <property type="entry name" value="HAD-like"/>
    <property type="match status" value="1"/>
</dbReference>
<dbReference type="GO" id="GO:0005992">
    <property type="term" value="P:trehalose biosynthetic process"/>
    <property type="evidence" value="ECO:0007669"/>
    <property type="project" value="InterPro"/>
</dbReference>
<dbReference type="Gene3D" id="3.40.50.1000">
    <property type="entry name" value="HAD superfamily/HAD-like"/>
    <property type="match status" value="1"/>
</dbReference>
<dbReference type="GO" id="GO:0003825">
    <property type="term" value="F:alpha,alpha-trehalose-phosphate synthase (UDP-forming) activity"/>
    <property type="evidence" value="ECO:0007669"/>
    <property type="project" value="TreeGrafter"/>
</dbReference>
<accession>A0A2N9ITF5</accession>
<organism evidence="4">
    <name type="scientific">Fagus sylvatica</name>
    <name type="common">Beechnut</name>
    <dbReference type="NCBI Taxonomy" id="28930"/>
    <lineage>
        <taxon>Eukaryota</taxon>
        <taxon>Viridiplantae</taxon>
        <taxon>Streptophyta</taxon>
        <taxon>Embryophyta</taxon>
        <taxon>Tracheophyta</taxon>
        <taxon>Spermatophyta</taxon>
        <taxon>Magnoliopsida</taxon>
        <taxon>eudicotyledons</taxon>
        <taxon>Gunneridae</taxon>
        <taxon>Pentapetalae</taxon>
        <taxon>rosids</taxon>
        <taxon>fabids</taxon>
        <taxon>Fagales</taxon>
        <taxon>Fagaceae</taxon>
        <taxon>Fagus</taxon>
    </lineage>
</organism>
<dbReference type="Gene3D" id="3.40.50.2000">
    <property type="entry name" value="Glycogen Phosphorylase B"/>
    <property type="match status" value="2"/>
</dbReference>
<keyword evidence="3" id="KW-0732">Signal</keyword>
<dbReference type="SUPFAM" id="SSF53756">
    <property type="entry name" value="UDP-Glycosyltransferase/glycogen phosphorylase"/>
    <property type="match status" value="1"/>
</dbReference>
<dbReference type="AlphaFoldDB" id="A0A2N9ITF5"/>
<feature type="chain" id="PRO_5014660395" evidence="3">
    <location>
        <begin position="21"/>
        <end position="484"/>
    </location>
</feature>
<feature type="compositionally biased region" description="Basic and acidic residues" evidence="2">
    <location>
        <begin position="381"/>
        <end position="393"/>
    </location>
</feature>
<protein>
    <submittedName>
        <fullName evidence="4">Uncharacterized protein</fullName>
    </submittedName>
</protein>
<dbReference type="Pfam" id="PF00982">
    <property type="entry name" value="Glyco_transf_20"/>
    <property type="match status" value="1"/>
</dbReference>
<dbReference type="Gene3D" id="3.30.70.1020">
    <property type="entry name" value="Trehalose-6-phosphate phosphatase related protein, domain 2"/>
    <property type="match status" value="1"/>
</dbReference>
<name>A0A2N9ITF5_FAGSY</name>
<sequence length="484" mass="53400">MPTVLLILLDKVLDVALVTSLRDGMNLVSYEFVACQDAKKGVLILSEFAGAAQSLGAGAILVNPWNITEVADSIAKALNMPADEREKRHKHNFAHVTSHTAQEWAETFVSELNDTVVEAKLRTRQVPPSLPIRDAINRYLQSNNRLLILGFNATLTESVDTPGSRGDQIKEMELKLHPGLKEPLKNFGEYDMWLAAEHGMFLRLTKGEWMTTMPEHLNMEWLDSVKHVFEYFTERTPRSHFEPRQTSLVWNYKYADVEFGRLQARDMLQHLWTGPISNASVDVVQGGRSVEVRAVGVTKGAAIDRILGEIVHSKSMTTPIDYVLCIGHFLGKDGVMGGACGGQLVGSAMLGCGCQCGDEDVYTFFEPELPSDPISIARTKASDGLKLPGDKKSSLKLPASKSGSKSSHSKTHQPLLNPDKRNTNHACGNGRRPSPEKISWNVLDLKGENYYSCAVGRTRTKARYTLGSSDDVVSFMKQLADASL</sequence>
<dbReference type="InterPro" id="IPR001830">
    <property type="entry name" value="Glyco_trans_20"/>
</dbReference>
<dbReference type="InterPro" id="IPR003337">
    <property type="entry name" value="Trehalose_PPase"/>
</dbReference>
<gene>
    <name evidence="4" type="ORF">FSB_LOCUS55372</name>
</gene>
<feature type="region of interest" description="Disordered" evidence="2">
    <location>
        <begin position="381"/>
        <end position="433"/>
    </location>
</feature>
<evidence type="ECO:0000256" key="1">
    <source>
        <dbReference type="ARBA" id="ARBA00005409"/>
    </source>
</evidence>
<dbReference type="Pfam" id="PF02358">
    <property type="entry name" value="Trehalose_PPase"/>
    <property type="match status" value="1"/>
</dbReference>